<reference evidence="2 3" key="4">
    <citation type="submission" date="2017-10" db="EMBL/GenBank/DDBJ databases">
        <title>Genome analyses suggest a sexual origin of heterokaryosis in a supposedly ancient asexual fungus.</title>
        <authorList>
            <person name="Corradi N."/>
            <person name="Sedzielewska K."/>
            <person name="Noel J."/>
            <person name="Charron P."/>
            <person name="Farinelli L."/>
            <person name="Marton T."/>
            <person name="Kruger M."/>
            <person name="Pelin A."/>
            <person name="Brachmann A."/>
            <person name="Corradi N."/>
        </authorList>
    </citation>
    <scope>NUCLEOTIDE SEQUENCE [LARGE SCALE GENOMIC DNA]</scope>
    <source>
        <strain evidence="2 3">A1</strain>
    </source>
</reference>
<comment type="caution">
    <text evidence="1">The sequence shown here is derived from an EMBL/GenBank/DDBJ whole genome shotgun (WGS) entry which is preliminary data.</text>
</comment>
<accession>A0A2I1FC27</accession>
<evidence type="ECO:0000313" key="2">
    <source>
        <dbReference type="EMBL" id="PKC74400.1"/>
    </source>
</evidence>
<organism evidence="1 4">
    <name type="scientific">Rhizophagus irregularis</name>
    <dbReference type="NCBI Taxonomy" id="588596"/>
    <lineage>
        <taxon>Eukaryota</taxon>
        <taxon>Fungi</taxon>
        <taxon>Fungi incertae sedis</taxon>
        <taxon>Mucoromycota</taxon>
        <taxon>Glomeromycotina</taxon>
        <taxon>Glomeromycetes</taxon>
        <taxon>Glomerales</taxon>
        <taxon>Glomeraceae</taxon>
        <taxon>Rhizophagus</taxon>
    </lineage>
</organism>
<dbReference type="EMBL" id="LLXJ01000017">
    <property type="protein sequence ID" value="PKC17366.1"/>
    <property type="molecule type" value="Genomic_DNA"/>
</dbReference>
<name>A0A2I1FC27_9GLOM</name>
<reference evidence="1 4" key="2">
    <citation type="submission" date="2017-09" db="EMBL/GenBank/DDBJ databases">
        <title>Extensive intraspecific genome diversity in a model arbuscular mycorrhizal fungus.</title>
        <authorList>
            <person name="Chen E.C."/>
            <person name="Morin E."/>
            <person name="Beaudet D."/>
            <person name="Noel J."/>
            <person name="Ndikumana S."/>
            <person name="Charron P."/>
            <person name="St-Onge C."/>
            <person name="Giorgi J."/>
            <person name="Grigoriev I.V."/>
            <person name="Roux C."/>
            <person name="Martin F.M."/>
            <person name="Corradi N."/>
        </authorList>
    </citation>
    <scope>NUCLEOTIDE SEQUENCE [LARGE SCALE GENOMIC DNA]</scope>
    <source>
        <strain evidence="1 4">A5</strain>
    </source>
</reference>
<evidence type="ECO:0000313" key="4">
    <source>
        <dbReference type="Proteomes" id="UP000232722"/>
    </source>
</evidence>
<dbReference type="VEuPathDB" id="FungiDB:RhiirFUN_015187"/>
<dbReference type="AlphaFoldDB" id="A0A2I1FC27"/>
<dbReference type="EMBL" id="LLXH01000054">
    <property type="protein sequence ID" value="PKC74400.1"/>
    <property type="molecule type" value="Genomic_DNA"/>
</dbReference>
<reference evidence="2 3" key="3">
    <citation type="submission" date="2017-10" db="EMBL/GenBank/DDBJ databases">
        <title>Extensive intraspecific genome diversity in a model arbuscular mycorrhizal fungus.</title>
        <authorList>
            <person name="Chen E.C.H."/>
            <person name="Morin E."/>
            <person name="Baudet D."/>
            <person name="Noel J."/>
            <person name="Ndikumana S."/>
            <person name="Charron P."/>
            <person name="St-Onge C."/>
            <person name="Giorgi J."/>
            <person name="Grigoriev I.V."/>
            <person name="Roux C."/>
            <person name="Martin F.M."/>
            <person name="Corradi N."/>
        </authorList>
    </citation>
    <scope>NUCLEOTIDE SEQUENCE [LARGE SCALE GENOMIC DNA]</scope>
    <source>
        <strain evidence="2 3">A1</strain>
    </source>
</reference>
<proteinExistence type="predicted"/>
<dbReference type="VEuPathDB" id="FungiDB:FUN_005056"/>
<dbReference type="OrthoDB" id="2398046at2759"/>
<gene>
    <name evidence="2" type="ORF">RhiirA1_450077</name>
    <name evidence="1" type="ORF">RhiirA5_405941</name>
</gene>
<evidence type="ECO:0000313" key="3">
    <source>
        <dbReference type="Proteomes" id="UP000232688"/>
    </source>
</evidence>
<protein>
    <submittedName>
        <fullName evidence="1">Uncharacterized protein</fullName>
    </submittedName>
</protein>
<sequence>MSPDLNTNGAPSGDQNPDLVMTNFITRDDFQTAAALNAVSKSLKKFTTNKALIKAVNNLFLETYESYTGKTHITGSGDAKHLVIHFYTAEACDLCLTSKNLETLPPAVSFLDPMQKYNKPALFMTMLTQLLILLTSGLFTASSPVSESLHDINLTPLIHELGAKAVNVPLSLNFYKPKRWAYITFNSRYLDTEDDISELLNQKDVTTELIDHFLVKLATKVSSLPQCKQTYDELPIALRNIQTIGLPDLLSSNNYSSFSASWFL</sequence>
<reference evidence="1 4" key="1">
    <citation type="submission" date="2016-04" db="EMBL/GenBank/DDBJ databases">
        <title>Genome analyses suggest a sexual origin of heterokaryosis in a supposedly ancient asexual fungus.</title>
        <authorList>
            <person name="Ropars J."/>
            <person name="Sedzielewska K."/>
            <person name="Noel J."/>
            <person name="Charron P."/>
            <person name="Farinelli L."/>
            <person name="Marton T."/>
            <person name="Kruger M."/>
            <person name="Pelin A."/>
            <person name="Brachmann A."/>
            <person name="Corradi N."/>
        </authorList>
    </citation>
    <scope>NUCLEOTIDE SEQUENCE [LARGE SCALE GENOMIC DNA]</scope>
    <source>
        <strain evidence="1 4">A5</strain>
    </source>
</reference>
<dbReference type="Proteomes" id="UP000232688">
    <property type="component" value="Unassembled WGS sequence"/>
</dbReference>
<dbReference type="Proteomes" id="UP000232722">
    <property type="component" value="Unassembled WGS sequence"/>
</dbReference>
<dbReference type="VEuPathDB" id="FungiDB:RhiirA1_450077"/>
<evidence type="ECO:0000313" key="1">
    <source>
        <dbReference type="EMBL" id="PKC17366.1"/>
    </source>
</evidence>